<organism evidence="14 15">
    <name type="scientific">Legionella drozanskii LLAP-1</name>
    <dbReference type="NCBI Taxonomy" id="1212489"/>
    <lineage>
        <taxon>Bacteria</taxon>
        <taxon>Pseudomonadati</taxon>
        <taxon>Pseudomonadota</taxon>
        <taxon>Gammaproteobacteria</taxon>
        <taxon>Legionellales</taxon>
        <taxon>Legionellaceae</taxon>
        <taxon>Legionella</taxon>
    </lineage>
</organism>
<evidence type="ECO:0000256" key="10">
    <source>
        <dbReference type="PROSITE-ProRule" id="PRU00110"/>
    </source>
</evidence>
<protein>
    <submittedName>
        <fullName evidence="14">Sensory box histidine kinase/response regulator</fullName>
    </submittedName>
</protein>
<name>A0A0W0SWD3_9GAMM</name>
<keyword evidence="6" id="KW-0067">ATP-binding</keyword>
<feature type="domain" description="Response regulatory" evidence="12">
    <location>
        <begin position="15"/>
        <end position="134"/>
    </location>
</feature>
<keyword evidence="7" id="KW-1133">Transmembrane helix</keyword>
<keyword evidence="5" id="KW-0547">Nucleotide-binding</keyword>
<keyword evidence="2" id="KW-1003">Cell membrane</keyword>
<gene>
    <name evidence="14" type="ORF">Ldro_1152</name>
</gene>
<dbReference type="PATRIC" id="fig|1212489.4.peg.1214"/>
<evidence type="ECO:0000256" key="3">
    <source>
        <dbReference type="ARBA" id="ARBA00022553"/>
    </source>
</evidence>
<comment type="subcellular location">
    <subcellularLocation>
        <location evidence="1">Cell membrane</location>
        <topology evidence="1">Multi-pass membrane protein</topology>
    </subcellularLocation>
</comment>
<evidence type="ECO:0000313" key="15">
    <source>
        <dbReference type="Proteomes" id="UP000054736"/>
    </source>
</evidence>
<dbReference type="InterPro" id="IPR011006">
    <property type="entry name" value="CheY-like_superfamily"/>
</dbReference>
<evidence type="ECO:0000256" key="9">
    <source>
        <dbReference type="ARBA" id="ARBA00023136"/>
    </source>
</evidence>
<dbReference type="InterPro" id="IPR001789">
    <property type="entry name" value="Sig_transdc_resp-reg_receiver"/>
</dbReference>
<dbReference type="InterPro" id="IPR036641">
    <property type="entry name" value="HPT_dom_sf"/>
</dbReference>
<keyword evidence="9" id="KW-0472">Membrane</keyword>
<dbReference type="GO" id="GO:0004672">
    <property type="term" value="F:protein kinase activity"/>
    <property type="evidence" value="ECO:0007669"/>
    <property type="project" value="UniProtKB-ARBA"/>
</dbReference>
<evidence type="ECO:0000256" key="4">
    <source>
        <dbReference type="ARBA" id="ARBA00022692"/>
    </source>
</evidence>
<dbReference type="PANTHER" id="PTHR45339:SF1">
    <property type="entry name" value="HYBRID SIGNAL TRANSDUCTION HISTIDINE KINASE J"/>
    <property type="match status" value="1"/>
</dbReference>
<comment type="caution">
    <text evidence="14">The sequence shown here is derived from an EMBL/GenBank/DDBJ whole genome shotgun (WGS) entry which is preliminary data.</text>
</comment>
<dbReference type="OrthoDB" id="5634458at2"/>
<keyword evidence="15" id="KW-1185">Reference proteome</keyword>
<evidence type="ECO:0000313" key="14">
    <source>
        <dbReference type="EMBL" id="KTC87533.1"/>
    </source>
</evidence>
<feature type="modified residue" description="Phosphohistidine" evidence="10">
    <location>
        <position position="219"/>
    </location>
</feature>
<dbReference type="Proteomes" id="UP000054736">
    <property type="component" value="Unassembled WGS sequence"/>
</dbReference>
<keyword evidence="14" id="KW-0418">Kinase</keyword>
<keyword evidence="3 11" id="KW-0597">Phosphoprotein</keyword>
<dbReference type="Gene3D" id="3.40.50.2300">
    <property type="match status" value="1"/>
</dbReference>
<dbReference type="SUPFAM" id="SSF47226">
    <property type="entry name" value="Histidine-containing phosphotransfer domain, HPT domain"/>
    <property type="match status" value="1"/>
</dbReference>
<dbReference type="Pfam" id="PF00072">
    <property type="entry name" value="Response_reg"/>
    <property type="match status" value="1"/>
</dbReference>
<evidence type="ECO:0000256" key="5">
    <source>
        <dbReference type="ARBA" id="ARBA00022741"/>
    </source>
</evidence>
<feature type="domain" description="HPt" evidence="13">
    <location>
        <begin position="180"/>
        <end position="273"/>
    </location>
</feature>
<evidence type="ECO:0000256" key="1">
    <source>
        <dbReference type="ARBA" id="ARBA00004651"/>
    </source>
</evidence>
<dbReference type="SUPFAM" id="SSF52172">
    <property type="entry name" value="CheY-like"/>
    <property type="match status" value="1"/>
</dbReference>
<dbReference type="PANTHER" id="PTHR45339">
    <property type="entry name" value="HYBRID SIGNAL TRANSDUCTION HISTIDINE KINASE J"/>
    <property type="match status" value="1"/>
</dbReference>
<reference evidence="14 15" key="1">
    <citation type="submission" date="2015-11" db="EMBL/GenBank/DDBJ databases">
        <title>Genomic analysis of 38 Legionella species identifies large and diverse effector repertoires.</title>
        <authorList>
            <person name="Burstein D."/>
            <person name="Amaro F."/>
            <person name="Zusman T."/>
            <person name="Lifshitz Z."/>
            <person name="Cohen O."/>
            <person name="Gilbert J.A."/>
            <person name="Pupko T."/>
            <person name="Shuman H.A."/>
            <person name="Segal G."/>
        </authorList>
    </citation>
    <scope>NUCLEOTIDE SEQUENCE [LARGE SCALE GENOMIC DNA]</scope>
    <source>
        <strain evidence="14 15">ATCC 700990</strain>
    </source>
</reference>
<keyword evidence="4" id="KW-0812">Transmembrane</keyword>
<dbReference type="Gene3D" id="1.20.120.160">
    <property type="entry name" value="HPT domain"/>
    <property type="match status" value="1"/>
</dbReference>
<evidence type="ECO:0000256" key="8">
    <source>
        <dbReference type="ARBA" id="ARBA00023012"/>
    </source>
</evidence>
<dbReference type="SMART" id="SM00448">
    <property type="entry name" value="REC"/>
    <property type="match status" value="1"/>
</dbReference>
<evidence type="ECO:0000259" key="12">
    <source>
        <dbReference type="PROSITE" id="PS50110"/>
    </source>
</evidence>
<dbReference type="InterPro" id="IPR008207">
    <property type="entry name" value="Sig_transdc_His_kin_Hpt_dom"/>
</dbReference>
<evidence type="ECO:0000259" key="13">
    <source>
        <dbReference type="PROSITE" id="PS50894"/>
    </source>
</evidence>
<sequence length="279" mass="31523">MVLQDMPDSVKQLPHILLVEDNLIALKIAEALVKQAGCSYSSAANGEFALQLIEVMDFDLIITDLGLPGISGNELTQIIREGESALQKKTVPIVGLTAHTLEEEEQRCLEAGMNKLIIKPLRLPLLQKLIKQFIAMDQQDKKQKKGKLDLDLPESEVQLFSLDNYPLLDIDKGIKSLGNKEILKDLIALMCAEAIPEDLLSIQNAYQEKNWEQIENLAHKMKSGAIYCGTVKMQYACQFLERYSKAGHFILLEELYQQLIGTVEKTKKYLEHWLSKQNN</sequence>
<dbReference type="GO" id="GO:0005524">
    <property type="term" value="F:ATP binding"/>
    <property type="evidence" value="ECO:0007669"/>
    <property type="project" value="UniProtKB-KW"/>
</dbReference>
<dbReference type="GO" id="GO:0000160">
    <property type="term" value="P:phosphorelay signal transduction system"/>
    <property type="evidence" value="ECO:0007669"/>
    <property type="project" value="UniProtKB-KW"/>
</dbReference>
<dbReference type="PROSITE" id="PS50110">
    <property type="entry name" value="RESPONSE_REGULATORY"/>
    <property type="match status" value="1"/>
</dbReference>
<evidence type="ECO:0000256" key="6">
    <source>
        <dbReference type="ARBA" id="ARBA00022840"/>
    </source>
</evidence>
<feature type="modified residue" description="4-aspartylphosphate" evidence="11">
    <location>
        <position position="64"/>
    </location>
</feature>
<evidence type="ECO:0000256" key="7">
    <source>
        <dbReference type="ARBA" id="ARBA00022989"/>
    </source>
</evidence>
<proteinExistence type="predicted"/>
<dbReference type="AlphaFoldDB" id="A0A0W0SWD3"/>
<dbReference type="PROSITE" id="PS50894">
    <property type="entry name" value="HPT"/>
    <property type="match status" value="1"/>
</dbReference>
<dbReference type="EMBL" id="LNXY01000020">
    <property type="protein sequence ID" value="KTC87533.1"/>
    <property type="molecule type" value="Genomic_DNA"/>
</dbReference>
<keyword evidence="8" id="KW-0902">Two-component regulatory system</keyword>
<keyword evidence="14" id="KW-0808">Transferase</keyword>
<dbReference type="CDD" id="cd17546">
    <property type="entry name" value="REC_hyHK_CKI1_RcsC-like"/>
    <property type="match status" value="1"/>
</dbReference>
<dbReference type="Pfam" id="PF01627">
    <property type="entry name" value="Hpt"/>
    <property type="match status" value="1"/>
</dbReference>
<evidence type="ECO:0000256" key="11">
    <source>
        <dbReference type="PROSITE-ProRule" id="PRU00169"/>
    </source>
</evidence>
<dbReference type="GO" id="GO:0005886">
    <property type="term" value="C:plasma membrane"/>
    <property type="evidence" value="ECO:0007669"/>
    <property type="project" value="UniProtKB-SubCell"/>
</dbReference>
<dbReference type="STRING" id="1212489.Ldro_1152"/>
<evidence type="ECO:0000256" key="2">
    <source>
        <dbReference type="ARBA" id="ARBA00022475"/>
    </source>
</evidence>
<accession>A0A0W0SWD3</accession>